<keyword evidence="1" id="KW-0175">Coiled coil</keyword>
<gene>
    <name evidence="2" type="ORF">U7154_000153</name>
</gene>
<protein>
    <submittedName>
        <fullName evidence="2">Uncharacterized protein</fullName>
    </submittedName>
</protein>
<feature type="coiled-coil region" evidence="1">
    <location>
        <begin position="177"/>
        <end position="204"/>
    </location>
</feature>
<dbReference type="EMBL" id="PP579741">
    <property type="protein sequence ID" value="XAG95920.1"/>
    <property type="molecule type" value="Genomic_DNA"/>
</dbReference>
<dbReference type="Proteomes" id="UP001437386">
    <property type="component" value="Segment"/>
</dbReference>
<evidence type="ECO:0000313" key="3">
    <source>
        <dbReference type="Proteomes" id="UP001437386"/>
    </source>
</evidence>
<evidence type="ECO:0000256" key="1">
    <source>
        <dbReference type="SAM" id="Coils"/>
    </source>
</evidence>
<evidence type="ECO:0000313" key="2">
    <source>
        <dbReference type="EMBL" id="XAG95920.1"/>
    </source>
</evidence>
<sequence length="213" mass="23951">MTQQITVTRALATSKALSEKIERAITRLKLYATAEGQGALKRINGFREGVKEEEVTEAMKRDYQSVQDMITQRAALKAAVVASNAVTKVTIAGKEMTVAEAIEHKTTIGFKVQLLAQLRKQHLLLTTEVRNQRASFEEKLVKAEENLYGRDKKVTDDERKVATNPVYARSEPTSLDPIKLEEEIRNLEKEIEDFRSEVDFVLSESNAKTLVNA</sequence>
<accession>A0AAX4Q620</accession>
<reference evidence="2 3" key="1">
    <citation type="submission" date="2024-04" db="EMBL/GenBank/DDBJ databases">
        <authorList>
            <person name="Wojcicki M."/>
            <person name="Srednicka P."/>
            <person name="Shymialevich D."/>
            <person name="Sokolowska B."/>
        </authorList>
    </citation>
    <scope>NUCLEOTIDE SEQUENCE [LARGE SCALE GENOMIC DNA]</scope>
</reference>
<keyword evidence="3" id="KW-1185">Reference proteome</keyword>
<proteinExistence type="predicted"/>
<organism evidence="2 3">
    <name type="scientific">Enterobacter phage KKP_3711</name>
    <dbReference type="NCBI Taxonomy" id="3109398"/>
    <lineage>
        <taxon>Viruses</taxon>
        <taxon>Duplodnaviria</taxon>
        <taxon>Heunggongvirae</taxon>
        <taxon>Uroviricota</taxon>
        <taxon>Caudoviricetes</taxon>
        <taxon>Demerecviridae</taxon>
        <taxon>Markadamsvirinae</taxon>
    </lineage>
</organism>
<name>A0AAX4Q620_9CAUD</name>